<evidence type="ECO:0000256" key="1">
    <source>
        <dbReference type="ARBA" id="ARBA00010838"/>
    </source>
</evidence>
<comment type="caution">
    <text evidence="9">The sequence shown here is derived from an EMBL/GenBank/DDBJ whole genome shotgun (WGS) entry which is preliminary data.</text>
</comment>
<dbReference type="GO" id="GO:0005975">
    <property type="term" value="P:carbohydrate metabolic process"/>
    <property type="evidence" value="ECO:0007669"/>
    <property type="project" value="InterPro"/>
</dbReference>
<evidence type="ECO:0000256" key="6">
    <source>
        <dbReference type="RuleBase" id="RU003690"/>
    </source>
</evidence>
<protein>
    <recommendedName>
        <fullName evidence="2">beta-glucosidase</fullName>
        <ecNumber evidence="2">3.2.1.21</ecNumber>
    </recommendedName>
</protein>
<sequence length="397" mass="45136">MRGIPLAILFIGVLIAQSKGDREDPGRDDFYYDTFPEDFLWGFATSAYQIEGGWDSDGKGESIWDNLVHTNPGSVKDLGNGDVACDSYNKYKEDVQLLKEAGIFCSYSWATDNYDRATSNYLCHHTVIKAHALAYRLYDEEFRAQQNGQVGITINSDWAEPADRNNASDVEASHRLLQFRFGLFAYPLYAGEYHPTVRQLMDAKSIREGRSESRLPSFSEEWSKIIKGANDFLGLNHYTSSIVTAQAGSYPGVDHDADVGQRKDPSWPKGSVAWLYEVPWGLRRLLKWIGMEYGNVPLYVTENGFADWYSDGPNDPERTNYYRTYINEMLKATKIDGVNLKGYAAWSLIDNFEWNEGYTVRFGTHYINFRDPNLPRVAKDSGKLLAEIFRNNGFPSP</sequence>
<name>A0A8J2K4D5_9HEXA</name>
<dbReference type="PROSITE" id="PS00653">
    <property type="entry name" value="GLYCOSYL_HYDROL_F1_2"/>
    <property type="match status" value="1"/>
</dbReference>
<dbReference type="Pfam" id="PF00232">
    <property type="entry name" value="Glyco_hydro_1"/>
    <property type="match status" value="2"/>
</dbReference>
<reference evidence="9" key="1">
    <citation type="submission" date="2021-06" db="EMBL/GenBank/DDBJ databases">
        <authorList>
            <person name="Hodson N. C."/>
            <person name="Mongue J. A."/>
            <person name="Jaron S. K."/>
        </authorList>
    </citation>
    <scope>NUCLEOTIDE SEQUENCE</scope>
</reference>
<accession>A0A8J2K4D5</accession>
<evidence type="ECO:0000256" key="4">
    <source>
        <dbReference type="ARBA" id="ARBA00023295"/>
    </source>
</evidence>
<feature type="chain" id="PRO_5035189938" description="beta-glucosidase" evidence="8">
    <location>
        <begin position="21"/>
        <end position="397"/>
    </location>
</feature>
<evidence type="ECO:0000256" key="3">
    <source>
        <dbReference type="ARBA" id="ARBA00022801"/>
    </source>
</evidence>
<dbReference type="OrthoDB" id="65569at2759"/>
<keyword evidence="3 7" id="KW-0378">Hydrolase</keyword>
<comment type="similarity">
    <text evidence="1 6">Belongs to the glycosyl hydrolase 1 family.</text>
</comment>
<feature type="active site" description="Nucleophile" evidence="5">
    <location>
        <position position="302"/>
    </location>
</feature>
<organism evidence="9 10">
    <name type="scientific">Allacma fusca</name>
    <dbReference type="NCBI Taxonomy" id="39272"/>
    <lineage>
        <taxon>Eukaryota</taxon>
        <taxon>Metazoa</taxon>
        <taxon>Ecdysozoa</taxon>
        <taxon>Arthropoda</taxon>
        <taxon>Hexapoda</taxon>
        <taxon>Collembola</taxon>
        <taxon>Symphypleona</taxon>
        <taxon>Sminthuridae</taxon>
        <taxon>Allacma</taxon>
    </lineage>
</organism>
<dbReference type="InterPro" id="IPR001360">
    <property type="entry name" value="Glyco_hydro_1"/>
</dbReference>
<gene>
    <name evidence="9" type="ORF">AFUS01_LOCUS9105</name>
</gene>
<dbReference type="EMBL" id="CAJVCH010064682">
    <property type="protein sequence ID" value="CAG7719799.1"/>
    <property type="molecule type" value="Genomic_DNA"/>
</dbReference>
<evidence type="ECO:0000313" key="10">
    <source>
        <dbReference type="Proteomes" id="UP000708208"/>
    </source>
</evidence>
<keyword evidence="10" id="KW-1185">Reference proteome</keyword>
<dbReference type="EC" id="3.2.1.21" evidence="2"/>
<proteinExistence type="inferred from homology"/>
<dbReference type="PANTHER" id="PTHR10353">
    <property type="entry name" value="GLYCOSYL HYDROLASE"/>
    <property type="match status" value="1"/>
</dbReference>
<dbReference type="InterPro" id="IPR018120">
    <property type="entry name" value="Glyco_hydro_1_AS"/>
</dbReference>
<evidence type="ECO:0000313" key="9">
    <source>
        <dbReference type="EMBL" id="CAG7719799.1"/>
    </source>
</evidence>
<dbReference type="GO" id="GO:0008422">
    <property type="term" value="F:beta-glucosidase activity"/>
    <property type="evidence" value="ECO:0007669"/>
    <property type="project" value="TreeGrafter"/>
</dbReference>
<dbReference type="AlphaFoldDB" id="A0A8J2K4D5"/>
<dbReference type="InterPro" id="IPR033132">
    <property type="entry name" value="GH_1_N_CS"/>
</dbReference>
<keyword evidence="8" id="KW-0732">Signal</keyword>
<keyword evidence="4 7" id="KW-0326">Glycosidase</keyword>
<dbReference type="PANTHER" id="PTHR10353:SF36">
    <property type="entry name" value="LP05116P"/>
    <property type="match status" value="1"/>
</dbReference>
<evidence type="ECO:0000256" key="2">
    <source>
        <dbReference type="ARBA" id="ARBA00012744"/>
    </source>
</evidence>
<evidence type="ECO:0000256" key="8">
    <source>
        <dbReference type="SAM" id="SignalP"/>
    </source>
</evidence>
<feature type="signal peptide" evidence="8">
    <location>
        <begin position="1"/>
        <end position="20"/>
    </location>
</feature>
<evidence type="ECO:0000256" key="7">
    <source>
        <dbReference type="RuleBase" id="RU004468"/>
    </source>
</evidence>
<dbReference type="PROSITE" id="PS00572">
    <property type="entry name" value="GLYCOSYL_HYDROL_F1_1"/>
    <property type="match status" value="1"/>
</dbReference>
<evidence type="ECO:0000256" key="5">
    <source>
        <dbReference type="PROSITE-ProRule" id="PRU10055"/>
    </source>
</evidence>
<dbReference type="Proteomes" id="UP000708208">
    <property type="component" value="Unassembled WGS sequence"/>
</dbReference>